<reference evidence="5 6" key="1">
    <citation type="submission" date="2020-12" db="EMBL/GenBank/DDBJ databases">
        <title>FDA dAtabase for Regulatory Grade micrObial Sequences (FDA-ARGOS): Supporting development and validation of Infectious Disease Dx tests.</title>
        <authorList>
            <person name="Sproer C."/>
            <person name="Gronow S."/>
            <person name="Severitt S."/>
            <person name="Schroder I."/>
            <person name="Tallon L."/>
            <person name="Sadzewicz L."/>
            <person name="Zhao X."/>
            <person name="Boylan J."/>
            <person name="Ott S."/>
            <person name="Bowen H."/>
            <person name="Vavikolanu K."/>
            <person name="Mehta A."/>
            <person name="Aluvathingal J."/>
            <person name="Nadendla S."/>
            <person name="Lowell S."/>
            <person name="Myers T."/>
            <person name="Yan Y."/>
            <person name="Sichtig H."/>
        </authorList>
    </citation>
    <scope>NUCLEOTIDE SEQUENCE [LARGE SCALE GENOMIC DNA]</scope>
    <source>
        <strain evidence="5 6">FDAARGOS_999</strain>
    </source>
</reference>
<evidence type="ECO:0000256" key="2">
    <source>
        <dbReference type="ARBA" id="ARBA00022741"/>
    </source>
</evidence>
<dbReference type="PANTHER" id="PTHR42734:SF19">
    <property type="entry name" value="IRON COMPOUNDS ABC TRANSPORTER, ATP-BINDING PROTEIN"/>
    <property type="match status" value="1"/>
</dbReference>
<dbReference type="SMART" id="SM00382">
    <property type="entry name" value="AAA"/>
    <property type="match status" value="1"/>
</dbReference>
<dbReference type="Proteomes" id="UP000595577">
    <property type="component" value="Chromosome"/>
</dbReference>
<dbReference type="EMBL" id="CP066022">
    <property type="protein sequence ID" value="QQB74130.1"/>
    <property type="molecule type" value="Genomic_DNA"/>
</dbReference>
<evidence type="ECO:0000256" key="1">
    <source>
        <dbReference type="ARBA" id="ARBA00022448"/>
    </source>
</evidence>
<dbReference type="AlphaFoldDB" id="A0A7T4FP52"/>
<dbReference type="Gene3D" id="3.40.50.300">
    <property type="entry name" value="P-loop containing nucleotide triphosphate hydrolases"/>
    <property type="match status" value="1"/>
</dbReference>
<dbReference type="CDD" id="cd03214">
    <property type="entry name" value="ABC_Iron-Siderophores_B12_Hemin"/>
    <property type="match status" value="1"/>
</dbReference>
<keyword evidence="1" id="KW-0813">Transport</keyword>
<evidence type="ECO:0000313" key="5">
    <source>
        <dbReference type="EMBL" id="QQB74130.1"/>
    </source>
</evidence>
<dbReference type="GO" id="GO:0016887">
    <property type="term" value="F:ATP hydrolysis activity"/>
    <property type="evidence" value="ECO:0007669"/>
    <property type="project" value="InterPro"/>
</dbReference>
<evidence type="ECO:0000313" key="6">
    <source>
        <dbReference type="Proteomes" id="UP000595577"/>
    </source>
</evidence>
<proteinExistence type="predicted"/>
<keyword evidence="2" id="KW-0547">Nucleotide-binding</keyword>
<dbReference type="PROSITE" id="PS50893">
    <property type="entry name" value="ABC_TRANSPORTER_2"/>
    <property type="match status" value="1"/>
</dbReference>
<dbReference type="RefSeq" id="WP_198480771.1">
    <property type="nucleotide sequence ID" value="NZ_CP066022.1"/>
</dbReference>
<dbReference type="GO" id="GO:0005524">
    <property type="term" value="F:ATP binding"/>
    <property type="evidence" value="ECO:0007669"/>
    <property type="project" value="UniProtKB-KW"/>
</dbReference>
<sequence>MLKISNLCFSYRNTSILDNINLFLEKGKIYFLLGENGAGKTTLIKCILNILNYKEGTIQVEQKDIKLLDSNERAKLLSYVPQEHVPLFNHLLLDVILMGAAGRLNFYESPKKSDIERANMIARYLGIEKLLSKGYGEISGGERQLTLIGRALMQDSKFLLMDEPHSNLDYGNRIMVMNILESLKKDGYTILISSHNPQDAFLYADEIIILNEGKVKIQGSPNDVLTSELLSSIYKQNIELIDIKEKNIKICIPITKGETK</sequence>
<protein>
    <submittedName>
        <fullName evidence="5">ABC transporter ATP-binding protein</fullName>
    </submittedName>
</protein>
<dbReference type="InterPro" id="IPR027417">
    <property type="entry name" value="P-loop_NTPase"/>
</dbReference>
<name>A0A7T4FP52_9FUSO</name>
<dbReference type="InterPro" id="IPR003593">
    <property type="entry name" value="AAA+_ATPase"/>
</dbReference>
<dbReference type="PANTHER" id="PTHR42734">
    <property type="entry name" value="METAL TRANSPORT SYSTEM ATP-BINDING PROTEIN TM_0124-RELATED"/>
    <property type="match status" value="1"/>
</dbReference>
<feature type="domain" description="ABC transporter" evidence="4">
    <location>
        <begin position="2"/>
        <end position="237"/>
    </location>
</feature>
<dbReference type="InterPro" id="IPR003439">
    <property type="entry name" value="ABC_transporter-like_ATP-bd"/>
</dbReference>
<dbReference type="SUPFAM" id="SSF52540">
    <property type="entry name" value="P-loop containing nucleoside triphosphate hydrolases"/>
    <property type="match status" value="1"/>
</dbReference>
<keyword evidence="3 5" id="KW-0067">ATP-binding</keyword>
<gene>
    <name evidence="5" type="ORF">I6H56_01240</name>
</gene>
<evidence type="ECO:0000256" key="3">
    <source>
        <dbReference type="ARBA" id="ARBA00022840"/>
    </source>
</evidence>
<evidence type="ECO:0000259" key="4">
    <source>
        <dbReference type="PROSITE" id="PS50893"/>
    </source>
</evidence>
<dbReference type="Pfam" id="PF00005">
    <property type="entry name" value="ABC_tran"/>
    <property type="match status" value="1"/>
</dbReference>
<dbReference type="FunFam" id="3.40.50.300:FF:000134">
    <property type="entry name" value="Iron-enterobactin ABC transporter ATP-binding protein"/>
    <property type="match status" value="1"/>
</dbReference>
<dbReference type="InterPro" id="IPR050153">
    <property type="entry name" value="Metal_Ion_Import_ABC"/>
</dbReference>
<accession>A0A7T4FP52</accession>
<organism evidence="5 6">
    <name type="scientific">Fusobacterium canifelinum</name>
    <dbReference type="NCBI Taxonomy" id="285729"/>
    <lineage>
        <taxon>Bacteria</taxon>
        <taxon>Fusobacteriati</taxon>
        <taxon>Fusobacteriota</taxon>
        <taxon>Fusobacteriia</taxon>
        <taxon>Fusobacteriales</taxon>
        <taxon>Fusobacteriaceae</taxon>
        <taxon>Fusobacterium</taxon>
    </lineage>
</organism>